<dbReference type="InterPro" id="IPR050592">
    <property type="entry name" value="GDSL_lipolytic_enzyme"/>
</dbReference>
<dbReference type="SUPFAM" id="SSF52266">
    <property type="entry name" value="SGNH hydrolase"/>
    <property type="match status" value="1"/>
</dbReference>
<evidence type="ECO:0000256" key="2">
    <source>
        <dbReference type="SAM" id="SignalP"/>
    </source>
</evidence>
<evidence type="ECO:0008006" key="5">
    <source>
        <dbReference type="Google" id="ProtNLM"/>
    </source>
</evidence>
<comment type="similarity">
    <text evidence="1">Belongs to the 'GDSL' lipolytic enzyme family.</text>
</comment>
<name>A0ABC8YFR9_9POAL</name>
<dbReference type="InterPro" id="IPR035669">
    <property type="entry name" value="SGNH_plant_lipase-like"/>
</dbReference>
<protein>
    <recommendedName>
        <fullName evidence="5">GDSL esterase/lipase EXL3</fullName>
    </recommendedName>
</protein>
<dbReference type="CDD" id="cd01837">
    <property type="entry name" value="SGNH_plant_lipase_like"/>
    <property type="match status" value="1"/>
</dbReference>
<dbReference type="FunFam" id="3.40.50.1110:FF:000003">
    <property type="entry name" value="GDSL esterase/lipase APG"/>
    <property type="match status" value="1"/>
</dbReference>
<evidence type="ECO:0000313" key="4">
    <source>
        <dbReference type="Proteomes" id="UP001497457"/>
    </source>
</evidence>
<dbReference type="EMBL" id="OZ075126">
    <property type="protein sequence ID" value="CAL4942029.1"/>
    <property type="molecule type" value="Genomic_DNA"/>
</dbReference>
<keyword evidence="2" id="KW-0732">Signal</keyword>
<evidence type="ECO:0000256" key="1">
    <source>
        <dbReference type="ARBA" id="ARBA00008668"/>
    </source>
</evidence>
<gene>
    <name evidence="3" type="ORF">URODEC1_LOCUS33351</name>
</gene>
<dbReference type="PANTHER" id="PTHR45642:SF150">
    <property type="entry name" value="GDSL ESTERASE_LIPASE EXL3"/>
    <property type="match status" value="1"/>
</dbReference>
<feature type="signal peptide" evidence="2">
    <location>
        <begin position="1"/>
        <end position="32"/>
    </location>
</feature>
<dbReference type="AlphaFoldDB" id="A0ABC8YFR9"/>
<dbReference type="Gene3D" id="3.40.50.1110">
    <property type="entry name" value="SGNH hydrolase"/>
    <property type="match status" value="1"/>
</dbReference>
<accession>A0ABC8YFR9</accession>
<dbReference type="Proteomes" id="UP001497457">
    <property type="component" value="Chromosome 16b"/>
</dbReference>
<proteinExistence type="inferred from homology"/>
<dbReference type="Pfam" id="PF00657">
    <property type="entry name" value="Lipase_GDSL"/>
    <property type="match status" value="1"/>
</dbReference>
<feature type="chain" id="PRO_5044799231" description="GDSL esterase/lipase EXL3" evidence="2">
    <location>
        <begin position="33"/>
        <end position="403"/>
    </location>
</feature>
<keyword evidence="4" id="KW-1185">Reference proteome</keyword>
<reference evidence="3 4" key="2">
    <citation type="submission" date="2024-10" db="EMBL/GenBank/DDBJ databases">
        <authorList>
            <person name="Ryan C."/>
        </authorList>
    </citation>
    <scope>NUCLEOTIDE SEQUENCE [LARGE SCALE GENOMIC DNA]</scope>
</reference>
<sequence>MASTRAAVSRSFLVAAATVAVLMLWFCRAIDASVTTPPPAAGNQTRPPALIVFGDSIVDPGNNNALTTLIRCNFPPYGQDFPGHNATGRFSNGRVPSDILASRLGIKEYVPAYLGTELSDFDLLTGVNFASGGCGFDPLTAQLVVRTCNSCIFHISYSIHLSHWLQKHCVPCHLPYQSVLTMDNQLDLFKEYKSKLARIAGAARAGEIVRTSQYMVVTGTDDLANTYFTTPFRRDYDLESYIAFVVRCASEFVKKLYGHGARRINVTGAPPVGCVPSQRTNAGGLARECVSLYNQAAVVYNAALEEEMKRLNGSAELPGSVLKYIDLYTPLFDMITRPDAYGFEVTNRGCCGTGVFEVTLTCNRYTADACRDPTKFLFWDTYHLTERGYDLLMEQIINRYGLF</sequence>
<dbReference type="PANTHER" id="PTHR45642">
    <property type="entry name" value="GDSL ESTERASE/LIPASE EXL3"/>
    <property type="match status" value="1"/>
</dbReference>
<reference evidence="4" key="1">
    <citation type="submission" date="2024-06" db="EMBL/GenBank/DDBJ databases">
        <authorList>
            <person name="Ryan C."/>
        </authorList>
    </citation>
    <scope>NUCLEOTIDE SEQUENCE [LARGE SCALE GENOMIC DNA]</scope>
</reference>
<organism evidence="3 4">
    <name type="scientific">Urochloa decumbens</name>
    <dbReference type="NCBI Taxonomy" id="240449"/>
    <lineage>
        <taxon>Eukaryota</taxon>
        <taxon>Viridiplantae</taxon>
        <taxon>Streptophyta</taxon>
        <taxon>Embryophyta</taxon>
        <taxon>Tracheophyta</taxon>
        <taxon>Spermatophyta</taxon>
        <taxon>Magnoliopsida</taxon>
        <taxon>Liliopsida</taxon>
        <taxon>Poales</taxon>
        <taxon>Poaceae</taxon>
        <taxon>PACMAD clade</taxon>
        <taxon>Panicoideae</taxon>
        <taxon>Panicodae</taxon>
        <taxon>Paniceae</taxon>
        <taxon>Melinidinae</taxon>
        <taxon>Urochloa</taxon>
    </lineage>
</organism>
<dbReference type="InterPro" id="IPR001087">
    <property type="entry name" value="GDSL"/>
</dbReference>
<dbReference type="InterPro" id="IPR036514">
    <property type="entry name" value="SGNH_hydro_sf"/>
</dbReference>
<evidence type="ECO:0000313" key="3">
    <source>
        <dbReference type="EMBL" id="CAL4942029.1"/>
    </source>
</evidence>